<sequence>MEHQFIEDTSPVGSIRLGPTIERAYGPKKLQAIFEQDLNVVLTQGILIPPTSSGFTLSLPHGTGEERHSSLQSCRPSALRRRHEGPALKMVGGLLLLQPATFTGGRKAPHPCLPHHLLVVDDPNAHDSVLLSLFPVYKMDTPPPLAVLLEDVPLIQFLNTDEATYTTGGE</sequence>
<reference evidence="1 2" key="1">
    <citation type="submission" date="2019-05" db="EMBL/GenBank/DDBJ databases">
        <title>Another draft genome of Portunus trituberculatus and its Hox gene families provides insights of decapod evolution.</title>
        <authorList>
            <person name="Jeong J.-H."/>
            <person name="Song I."/>
            <person name="Kim S."/>
            <person name="Choi T."/>
            <person name="Kim D."/>
            <person name="Ryu S."/>
            <person name="Kim W."/>
        </authorList>
    </citation>
    <scope>NUCLEOTIDE SEQUENCE [LARGE SCALE GENOMIC DNA]</scope>
    <source>
        <tissue evidence="1">Muscle</tissue>
    </source>
</reference>
<accession>A0A5B7KE01</accession>
<dbReference type="EMBL" id="VSRR010145805">
    <property type="protein sequence ID" value="MPD05400.1"/>
    <property type="molecule type" value="Genomic_DNA"/>
</dbReference>
<evidence type="ECO:0000313" key="1">
    <source>
        <dbReference type="EMBL" id="MPD05400.1"/>
    </source>
</evidence>
<name>A0A5B7KE01_PORTR</name>
<evidence type="ECO:0000313" key="2">
    <source>
        <dbReference type="Proteomes" id="UP000324222"/>
    </source>
</evidence>
<keyword evidence="2" id="KW-1185">Reference proteome</keyword>
<organism evidence="1 2">
    <name type="scientific">Portunus trituberculatus</name>
    <name type="common">Swimming crab</name>
    <name type="synonym">Neptunus trituberculatus</name>
    <dbReference type="NCBI Taxonomy" id="210409"/>
    <lineage>
        <taxon>Eukaryota</taxon>
        <taxon>Metazoa</taxon>
        <taxon>Ecdysozoa</taxon>
        <taxon>Arthropoda</taxon>
        <taxon>Crustacea</taxon>
        <taxon>Multicrustacea</taxon>
        <taxon>Malacostraca</taxon>
        <taxon>Eumalacostraca</taxon>
        <taxon>Eucarida</taxon>
        <taxon>Decapoda</taxon>
        <taxon>Pleocyemata</taxon>
        <taxon>Brachyura</taxon>
        <taxon>Eubrachyura</taxon>
        <taxon>Portunoidea</taxon>
        <taxon>Portunidae</taxon>
        <taxon>Portuninae</taxon>
        <taxon>Portunus</taxon>
    </lineage>
</organism>
<dbReference type="AlphaFoldDB" id="A0A5B7KE01"/>
<comment type="caution">
    <text evidence="1">The sequence shown here is derived from an EMBL/GenBank/DDBJ whole genome shotgun (WGS) entry which is preliminary data.</text>
</comment>
<dbReference type="Proteomes" id="UP000324222">
    <property type="component" value="Unassembled WGS sequence"/>
</dbReference>
<protein>
    <submittedName>
        <fullName evidence="1">Uncharacterized protein</fullName>
    </submittedName>
</protein>
<proteinExistence type="predicted"/>
<gene>
    <name evidence="1" type="ORF">E2C01_101140</name>
</gene>